<dbReference type="OrthoDB" id="31268at10239"/>
<keyword evidence="3" id="KW-1185">Reference proteome</keyword>
<evidence type="ECO:0000313" key="2">
    <source>
        <dbReference type="EMBL" id="AOV62009.1"/>
    </source>
</evidence>
<proteinExistence type="predicted"/>
<dbReference type="RefSeq" id="YP_009323018.1">
    <property type="nucleotide sequence ID" value="NC_031927.1"/>
</dbReference>
<dbReference type="InterPro" id="IPR035901">
    <property type="entry name" value="GIY-YIG_endonuc_sf"/>
</dbReference>
<sequence length="232" mass="27787">MLYNIYVIKNLETGHSYIDYTEKPLNREWREMLQKYESENSSLFMSMRRYNPSNFKISILEEYYKCDIANRMEYWFDRYKPEYNQDVLEHNITRERHTTSKRKWGIQRKKKPSPKHPCNTIKSRCTKTGKLKTHHGWKAAAEFANGKITKIKDAIARDGTAYGYKWWVYKQIGSNKRKVYGIHKEGHVTPIFDSISDAMRAMGEDDRGKGICTSIKWNQRWKGYMWFYADDD</sequence>
<accession>A0A1D8KTR1</accession>
<organism evidence="2 3">
    <name type="scientific">Synechococcus phage S-CAM7</name>
    <dbReference type="NCBI Taxonomy" id="1883368"/>
    <lineage>
        <taxon>Viruses</taxon>
        <taxon>Duplodnaviria</taxon>
        <taxon>Heunggongvirae</taxon>
        <taxon>Uroviricota</taxon>
        <taxon>Caudoviricetes</taxon>
        <taxon>Pantevenvirales</taxon>
        <taxon>Kyanoviridae</taxon>
        <taxon>Mazuvirus</taxon>
        <taxon>Mazuvirus scam7</taxon>
    </lineage>
</organism>
<gene>
    <name evidence="2" type="ORF">C490910_085</name>
</gene>
<name>A0A1D8KTR1_9CAUD</name>
<reference evidence="2 3" key="1">
    <citation type="journal article" date="2016" name="Virology">
        <title>The genomic content and context of auxiliary metabolic genes in marine cyanomyoviruses.</title>
        <authorList>
            <person name="Crummett L.T."/>
            <person name="Puxty R.J."/>
            <person name="Weihe C."/>
            <person name="Marston M.F."/>
            <person name="Martiny J.B."/>
        </authorList>
    </citation>
    <scope>NUCLEOTIDE SEQUENCE [LARGE SCALE GENOMIC DNA]</scope>
    <source>
        <strain evidence="2">0910CC49</strain>
    </source>
</reference>
<dbReference type="Proteomes" id="UP000203902">
    <property type="component" value="Segment"/>
</dbReference>
<feature type="compositionally biased region" description="Basic residues" evidence="1">
    <location>
        <begin position="99"/>
        <end position="114"/>
    </location>
</feature>
<evidence type="ECO:0000256" key="1">
    <source>
        <dbReference type="SAM" id="MobiDB-lite"/>
    </source>
</evidence>
<dbReference type="GeneID" id="30308139"/>
<dbReference type="KEGG" id="vg:30308139"/>
<protein>
    <submittedName>
        <fullName evidence="2">Uncharacterized protein</fullName>
    </submittedName>
</protein>
<evidence type="ECO:0000313" key="3">
    <source>
        <dbReference type="Proteomes" id="UP000203902"/>
    </source>
</evidence>
<dbReference type="Gene3D" id="3.40.1440.10">
    <property type="entry name" value="GIY-YIG endonuclease"/>
    <property type="match status" value="1"/>
</dbReference>
<dbReference type="EMBL" id="KU686212">
    <property type="protein sequence ID" value="AOV62009.1"/>
    <property type="molecule type" value="Genomic_DNA"/>
</dbReference>
<feature type="region of interest" description="Disordered" evidence="1">
    <location>
        <begin position="98"/>
        <end position="117"/>
    </location>
</feature>